<sequence length="507" mass="53244">MKKNVLALSIAAMIGGFAGAASAQMTAASATKFEQAEGGVGHILVVPYFTTQNDNMSVFHVVNTDTVNGKALKVRFRGAANSDDILDFTVFLSPYDVWTGSVQADANGSYFLTADNSCTYPNIHGQKISFVQDRLADGWTAEKRVNNTKEGYVEILNMADVKPGSDLFKTIKHAANGAPACADSVLEQTLSINPTTVAAAATLGYDTPTGQLTGDWYILNVAQTTTFSGAATAIKAVDAAGANARGKFVAFPQDNAATGVAIGDYTADPLFKTGANIVYGDGTLVAAPLVAAVNYDFPDLSTPYLTTTTTPEQQASLLTQAVANTGVSNQFATDTLIDAKTDWVLSMPTRRYSVGANYAEATNSGKYRVFNAGVVAADNATRYFEAGTTSVDADGNICVNTTSNVFYDREESSVRNGAVISPGTAKVIRLCGEVNVLAFKDTGNSVLGASVARQTAAVTYENGWGQVNYTRALPVVGSSFIKLTNAGGAANGFSGTYGITWPHRFSK</sequence>
<evidence type="ECO:0000313" key="3">
    <source>
        <dbReference type="Proteomes" id="UP001199260"/>
    </source>
</evidence>
<keyword evidence="1" id="KW-0732">Signal</keyword>
<comment type="caution">
    <text evidence="2">The sequence shown here is derived from an EMBL/GenBank/DDBJ whole genome shotgun (WGS) entry which is preliminary data.</text>
</comment>
<name>A0AAW4Y2N1_9BURK</name>
<dbReference type="RefSeq" id="WP_230778675.1">
    <property type="nucleotide sequence ID" value="NZ_JAJNCT010000025.1"/>
</dbReference>
<organism evidence="2 3">
    <name type="scientific">Comamonas koreensis</name>
    <dbReference type="NCBI Taxonomy" id="160825"/>
    <lineage>
        <taxon>Bacteria</taxon>
        <taxon>Pseudomonadati</taxon>
        <taxon>Pseudomonadota</taxon>
        <taxon>Betaproteobacteria</taxon>
        <taxon>Burkholderiales</taxon>
        <taxon>Comamonadaceae</taxon>
        <taxon>Comamonas</taxon>
    </lineage>
</organism>
<evidence type="ECO:0000313" key="2">
    <source>
        <dbReference type="EMBL" id="MCD2167196.1"/>
    </source>
</evidence>
<keyword evidence="3" id="KW-1185">Reference proteome</keyword>
<dbReference type="AlphaFoldDB" id="A0AAW4Y2N1"/>
<accession>A0AAW4Y2N1</accession>
<proteinExistence type="predicted"/>
<feature type="chain" id="PRO_5043453457" evidence="1">
    <location>
        <begin position="24"/>
        <end position="507"/>
    </location>
</feature>
<protein>
    <submittedName>
        <fullName evidence="2">Cell surface protein</fullName>
    </submittedName>
</protein>
<dbReference type="EMBL" id="JAJNCT010000025">
    <property type="protein sequence ID" value="MCD2167196.1"/>
    <property type="molecule type" value="Genomic_DNA"/>
</dbReference>
<feature type="signal peptide" evidence="1">
    <location>
        <begin position="1"/>
        <end position="23"/>
    </location>
</feature>
<dbReference type="Proteomes" id="UP001199260">
    <property type="component" value="Unassembled WGS sequence"/>
</dbReference>
<evidence type="ECO:0000256" key="1">
    <source>
        <dbReference type="SAM" id="SignalP"/>
    </source>
</evidence>
<gene>
    <name evidence="2" type="ORF">LPW39_18910</name>
</gene>
<reference evidence="2 3" key="1">
    <citation type="submission" date="2021-11" db="EMBL/GenBank/DDBJ databases">
        <title>Genome sequence.</title>
        <authorList>
            <person name="Sun Q."/>
        </authorList>
    </citation>
    <scope>NUCLEOTIDE SEQUENCE [LARGE SCALE GENOMIC DNA]</scope>
    <source>
        <strain evidence="2 3">KCTC 12005</strain>
    </source>
</reference>